<dbReference type="NCBIfam" id="NF045583">
    <property type="entry name" value="Npun_R2479_HDIG"/>
    <property type="match status" value="1"/>
</dbReference>
<evidence type="ECO:0008006" key="3">
    <source>
        <dbReference type="Google" id="ProtNLM"/>
    </source>
</evidence>
<comment type="caution">
    <text evidence="1">The sequence shown here is derived from an EMBL/GenBank/DDBJ whole genome shotgun (WGS) entry which is preliminary data.</text>
</comment>
<sequence>MLNTCEMMIDAFVQRLRAGYKRNYGSHNPHFETITSWVGRMALENLANSDALYHDMEHTILVTLVGQEVLIGKHISEGGVTSEDWFHFMISLICHDIGYRRGVCRKDGNGRYATGKGDEMITPAPGATDAALTPYHVDRGKLFVEERFGDSEFIDVAVIKNNIELTRFPVPAEEDHKVTDTYPALVRASDLIGQLSDPRYLQKIPALFFEFKETGVADMLGYEHPGDLRKNYPSFYWNSVFPYVQDAIRYLQVTQEGKQIIANLYANIFVVEHENMPEH</sequence>
<organism evidence="1 2">
    <name type="scientific">Acanthopleuribacter pedis</name>
    <dbReference type="NCBI Taxonomy" id="442870"/>
    <lineage>
        <taxon>Bacteria</taxon>
        <taxon>Pseudomonadati</taxon>
        <taxon>Acidobacteriota</taxon>
        <taxon>Holophagae</taxon>
        <taxon>Acanthopleuribacterales</taxon>
        <taxon>Acanthopleuribacteraceae</taxon>
        <taxon>Acanthopleuribacter</taxon>
    </lineage>
</organism>
<gene>
    <name evidence="1" type="ORF">J3U88_14230</name>
</gene>
<keyword evidence="2" id="KW-1185">Reference proteome</keyword>
<dbReference type="AlphaFoldDB" id="A0A8J7Q8Z0"/>
<dbReference type="InterPro" id="IPR054649">
    <property type="entry name" value="Npun_R2479-like"/>
</dbReference>
<evidence type="ECO:0000313" key="1">
    <source>
        <dbReference type="EMBL" id="MBO1319629.1"/>
    </source>
</evidence>
<dbReference type="EMBL" id="JAFREP010000013">
    <property type="protein sequence ID" value="MBO1319629.1"/>
    <property type="molecule type" value="Genomic_DNA"/>
</dbReference>
<accession>A0A8J7Q8Z0</accession>
<dbReference type="RefSeq" id="WP_207859535.1">
    <property type="nucleotide sequence ID" value="NZ_JAFREP010000013.1"/>
</dbReference>
<dbReference type="Proteomes" id="UP000664417">
    <property type="component" value="Unassembled WGS sequence"/>
</dbReference>
<protein>
    <recommendedName>
        <fullName evidence="3">Metal-dependent phosphohydrolase</fullName>
    </recommendedName>
</protein>
<evidence type="ECO:0000313" key="2">
    <source>
        <dbReference type="Proteomes" id="UP000664417"/>
    </source>
</evidence>
<reference evidence="1" key="1">
    <citation type="submission" date="2021-03" db="EMBL/GenBank/DDBJ databases">
        <authorList>
            <person name="Wang G."/>
        </authorList>
    </citation>
    <scope>NUCLEOTIDE SEQUENCE</scope>
    <source>
        <strain evidence="1">KCTC 12899</strain>
    </source>
</reference>
<proteinExistence type="predicted"/>
<name>A0A8J7Q8Z0_9BACT</name>